<evidence type="ECO:0000259" key="9">
    <source>
        <dbReference type="PROSITE" id="PS51012"/>
    </source>
</evidence>
<feature type="transmembrane region" description="Helical" evidence="8">
    <location>
        <begin position="239"/>
        <end position="257"/>
    </location>
</feature>
<dbReference type="GO" id="GO:0005886">
    <property type="term" value="C:plasma membrane"/>
    <property type="evidence" value="ECO:0007669"/>
    <property type="project" value="UniProtKB-SubCell"/>
</dbReference>
<comment type="similarity">
    <text evidence="2 8">Belongs to the ABC-2 integral membrane protein family.</text>
</comment>
<feature type="transmembrane region" description="Helical" evidence="8">
    <location>
        <begin position="149"/>
        <end position="167"/>
    </location>
</feature>
<feature type="transmembrane region" description="Helical" evidence="8">
    <location>
        <begin position="109"/>
        <end position="137"/>
    </location>
</feature>
<evidence type="ECO:0000256" key="4">
    <source>
        <dbReference type="ARBA" id="ARBA00022475"/>
    </source>
</evidence>
<dbReference type="PROSITE" id="PS51012">
    <property type="entry name" value="ABC_TM2"/>
    <property type="match status" value="1"/>
</dbReference>
<dbReference type="OrthoDB" id="9794365at2"/>
<evidence type="ECO:0000256" key="6">
    <source>
        <dbReference type="ARBA" id="ARBA00022989"/>
    </source>
</evidence>
<evidence type="ECO:0000313" key="10">
    <source>
        <dbReference type="EMBL" id="PLS01497.1"/>
    </source>
</evidence>
<comment type="caution">
    <text evidence="8">Lacks conserved residue(s) required for the propagation of feature annotation.</text>
</comment>
<accession>A0A2N5H7L0</accession>
<keyword evidence="11" id="KW-1185">Reference proteome</keyword>
<proteinExistence type="inferred from homology"/>
<keyword evidence="3 8" id="KW-0813">Transport</keyword>
<feature type="transmembrane region" description="Helical" evidence="8">
    <location>
        <begin position="30"/>
        <end position="55"/>
    </location>
</feature>
<dbReference type="PANTHER" id="PTHR30413">
    <property type="entry name" value="INNER MEMBRANE TRANSPORT PERMEASE"/>
    <property type="match status" value="1"/>
</dbReference>
<gene>
    <name evidence="10" type="ORF">CVD27_24890</name>
</gene>
<evidence type="ECO:0000256" key="3">
    <source>
        <dbReference type="ARBA" id="ARBA00022448"/>
    </source>
</evidence>
<evidence type="ECO:0000256" key="5">
    <source>
        <dbReference type="ARBA" id="ARBA00022692"/>
    </source>
</evidence>
<dbReference type="EMBL" id="PGVE01000094">
    <property type="protein sequence ID" value="PLS01497.1"/>
    <property type="molecule type" value="Genomic_DNA"/>
</dbReference>
<protein>
    <recommendedName>
        <fullName evidence="8">Transport permease protein</fullName>
    </recommendedName>
</protein>
<dbReference type="AlphaFoldDB" id="A0A2N5H7L0"/>
<evidence type="ECO:0000256" key="8">
    <source>
        <dbReference type="RuleBase" id="RU361157"/>
    </source>
</evidence>
<keyword evidence="5 8" id="KW-0812">Transmembrane</keyword>
<evidence type="ECO:0000256" key="7">
    <source>
        <dbReference type="ARBA" id="ARBA00023136"/>
    </source>
</evidence>
<dbReference type="InterPro" id="IPR047817">
    <property type="entry name" value="ABC2_TM_bact-type"/>
</dbReference>
<dbReference type="GO" id="GO:0015920">
    <property type="term" value="P:lipopolysaccharide transport"/>
    <property type="evidence" value="ECO:0007669"/>
    <property type="project" value="TreeGrafter"/>
</dbReference>
<dbReference type="InterPro" id="IPR013525">
    <property type="entry name" value="ABC2_TM"/>
</dbReference>
<evidence type="ECO:0000256" key="2">
    <source>
        <dbReference type="ARBA" id="ARBA00007783"/>
    </source>
</evidence>
<sequence length="267" mass="31513">MIQIIQVLKEQLLNLNLIFRLAFYDIKGKYLMHYLGVLWQFLNPIVQIFVYWFVFGLGIRGGQPIDGIPYFVWLISGLIPWFFINPSITQGANSVYSKLNLVSKMKFPVSILPSVSIISNSFQFIAMLVMLLLILMINGIYPNVYYIQIIYYLICLYVFLYSISLFFSTFTTIVRDFQSLLQTSMKMLFFVTPIVWNTDKLPEQLQHLLMLNPIYYLVEGFRNSLLFDTWFFEDAAYTLYFWALTLIILFTGAALHLKFRKNFFDYM</sequence>
<keyword evidence="7 8" id="KW-0472">Membrane</keyword>
<keyword evidence="4 8" id="KW-1003">Cell membrane</keyword>
<organism evidence="10 11">
    <name type="scientific">Neobacillus cucumis</name>
    <dbReference type="NCBI Taxonomy" id="1740721"/>
    <lineage>
        <taxon>Bacteria</taxon>
        <taxon>Bacillati</taxon>
        <taxon>Bacillota</taxon>
        <taxon>Bacilli</taxon>
        <taxon>Bacillales</taxon>
        <taxon>Bacillaceae</taxon>
        <taxon>Neobacillus</taxon>
    </lineage>
</organism>
<evidence type="ECO:0000313" key="11">
    <source>
        <dbReference type="Proteomes" id="UP000234950"/>
    </source>
</evidence>
<name>A0A2N5H7L0_9BACI</name>
<feature type="domain" description="ABC transmembrane type-2" evidence="9">
    <location>
        <begin position="35"/>
        <end position="259"/>
    </location>
</feature>
<dbReference type="PANTHER" id="PTHR30413:SF10">
    <property type="entry name" value="CAPSULE POLYSACCHARIDE EXPORT INNER-MEMBRANE PROTEIN CTRC"/>
    <property type="match status" value="1"/>
</dbReference>
<keyword evidence="6 8" id="KW-1133">Transmembrane helix</keyword>
<dbReference type="Pfam" id="PF01061">
    <property type="entry name" value="ABC2_membrane"/>
    <property type="match status" value="1"/>
</dbReference>
<reference evidence="10 11" key="1">
    <citation type="submission" date="2017-11" db="EMBL/GenBank/DDBJ databases">
        <title>Comparitive Functional Genomics of Dry Heat Resistant strains isolated from the Viking Spacecraft.</title>
        <authorList>
            <person name="Seuylemezian A."/>
            <person name="Cooper K."/>
            <person name="Vaishampayan P."/>
        </authorList>
    </citation>
    <scope>NUCLEOTIDE SEQUENCE [LARGE SCALE GENOMIC DNA]</scope>
    <source>
        <strain evidence="10 11">V32-6</strain>
    </source>
</reference>
<dbReference type="GO" id="GO:0140359">
    <property type="term" value="F:ABC-type transporter activity"/>
    <property type="evidence" value="ECO:0007669"/>
    <property type="project" value="InterPro"/>
</dbReference>
<comment type="subcellular location">
    <subcellularLocation>
        <location evidence="1 8">Cell membrane</location>
        <topology evidence="1 8">Multi-pass membrane protein</topology>
    </subcellularLocation>
</comment>
<evidence type="ECO:0000256" key="1">
    <source>
        <dbReference type="ARBA" id="ARBA00004651"/>
    </source>
</evidence>
<dbReference type="Proteomes" id="UP000234950">
    <property type="component" value="Unassembled WGS sequence"/>
</dbReference>
<dbReference type="RefSeq" id="WP_101651492.1">
    <property type="nucleotide sequence ID" value="NZ_PGVE01000094.1"/>
</dbReference>
<comment type="caution">
    <text evidence="10">The sequence shown here is derived from an EMBL/GenBank/DDBJ whole genome shotgun (WGS) entry which is preliminary data.</text>
</comment>
<feature type="transmembrane region" description="Helical" evidence="8">
    <location>
        <begin position="67"/>
        <end position="88"/>
    </location>
</feature>